<keyword evidence="2" id="KW-1185">Reference proteome</keyword>
<comment type="caution">
    <text evidence="1">The sequence shown here is derived from an EMBL/GenBank/DDBJ whole genome shotgun (WGS) entry which is preliminary data.</text>
</comment>
<proteinExistence type="predicted"/>
<reference evidence="1" key="1">
    <citation type="submission" date="2021-06" db="EMBL/GenBank/DDBJ databases">
        <authorList>
            <person name="Hodson N. C."/>
            <person name="Mongue J. A."/>
            <person name="Jaron S. K."/>
        </authorList>
    </citation>
    <scope>NUCLEOTIDE SEQUENCE</scope>
</reference>
<organism evidence="1 2">
    <name type="scientific">Allacma fusca</name>
    <dbReference type="NCBI Taxonomy" id="39272"/>
    <lineage>
        <taxon>Eukaryota</taxon>
        <taxon>Metazoa</taxon>
        <taxon>Ecdysozoa</taxon>
        <taxon>Arthropoda</taxon>
        <taxon>Hexapoda</taxon>
        <taxon>Collembola</taxon>
        <taxon>Symphypleona</taxon>
        <taxon>Sminthuridae</taxon>
        <taxon>Allacma</taxon>
    </lineage>
</organism>
<dbReference type="EMBL" id="CAJVCH010039700">
    <property type="protein sequence ID" value="CAG7716603.1"/>
    <property type="molecule type" value="Genomic_DNA"/>
</dbReference>
<accession>A0A8J2JY39</accession>
<evidence type="ECO:0000313" key="2">
    <source>
        <dbReference type="Proteomes" id="UP000708208"/>
    </source>
</evidence>
<dbReference type="AlphaFoldDB" id="A0A8J2JY39"/>
<name>A0A8J2JY39_9HEXA</name>
<sequence>MHSGYQIPEFGHDITRHAKGAEISITVQDDSESTHEPDFLLWRRFHQSKAKLRGVTEMAALLAGFSIVGFP</sequence>
<protein>
    <submittedName>
        <fullName evidence="1">Uncharacterized protein</fullName>
    </submittedName>
</protein>
<gene>
    <name evidence="1" type="ORF">AFUS01_LOCUS6102</name>
</gene>
<dbReference type="Proteomes" id="UP000708208">
    <property type="component" value="Unassembled WGS sequence"/>
</dbReference>
<dbReference type="OrthoDB" id="61124at2759"/>
<evidence type="ECO:0000313" key="1">
    <source>
        <dbReference type="EMBL" id="CAG7716603.1"/>
    </source>
</evidence>